<dbReference type="AlphaFoldDB" id="A0A6A4HY35"/>
<reference evidence="1" key="1">
    <citation type="journal article" date="2019" name="Environ. Microbiol.">
        <title>Fungal ecological strategies reflected in gene transcription - a case study of two litter decomposers.</title>
        <authorList>
            <person name="Barbi F."/>
            <person name="Kohler A."/>
            <person name="Barry K."/>
            <person name="Baskaran P."/>
            <person name="Daum C."/>
            <person name="Fauchery L."/>
            <person name="Ihrmark K."/>
            <person name="Kuo A."/>
            <person name="LaButti K."/>
            <person name="Lipzen A."/>
            <person name="Morin E."/>
            <person name="Grigoriev I.V."/>
            <person name="Henrissat B."/>
            <person name="Lindahl B."/>
            <person name="Martin F."/>
        </authorList>
    </citation>
    <scope>NUCLEOTIDE SEQUENCE</scope>
    <source>
        <strain evidence="1">JB14</strain>
    </source>
</reference>
<evidence type="ECO:0000313" key="2">
    <source>
        <dbReference type="Proteomes" id="UP000799118"/>
    </source>
</evidence>
<accession>A0A6A4HY35</accession>
<dbReference type="Proteomes" id="UP000799118">
    <property type="component" value="Unassembled WGS sequence"/>
</dbReference>
<feature type="non-terminal residue" evidence="1">
    <location>
        <position position="587"/>
    </location>
</feature>
<proteinExistence type="predicted"/>
<keyword evidence="2" id="KW-1185">Reference proteome</keyword>
<evidence type="ECO:0000313" key="1">
    <source>
        <dbReference type="EMBL" id="KAE9401847.1"/>
    </source>
</evidence>
<protein>
    <submittedName>
        <fullName evidence="1">Uncharacterized protein</fullName>
    </submittedName>
</protein>
<dbReference type="OrthoDB" id="73076at2759"/>
<name>A0A6A4HY35_9AGAR</name>
<sequence length="587" mass="66780">MAVTQGCTWRNHFKRDIEAVFACGEAPCECFLEFEEGFEDLVKPYTPCSNCILVHHSANFQKALNKKRADSETKKFIPDAHIHSKLRQIYKRFKGLESLITEAKISSFYFSLSWISAHDNFDGCTVFKGLVEAMVIGTEREAKGKDTQNMRYALEYDNLTNTIHDMSPCVYRMLSGHLKLRSERSIQDKNSKASRFPIGIKDSTFKLVSEYCEKYNWPKGYPLALAVNDTKLFATLAPIFDSESRIWRLVGAVTITPLQQRYAAIVFCSKCNLMLRIQVRLWALQIPIPGIPSLILAVLPISSTYKAPQLAEYQSTLLQGLISRGYGVILMAADGAAVERDCQQCCASAVAKEEKSTICYLDSSNKDLIVSYYSLNGQFFTLAQDSLHLQKTARNNSFTGARLLILGDFVVHYCQIHDLALKPNSPLYHRDVIKYDKQDDNAAGRMFSSRFLEHSSQDPMTNMGLIVYLFVFGELVDAFQSRNMAHRDQATIAIRTILFLQTWRKFLAKMGYSEKCHFISAAAYDICITCTNSLLALMFIHHDCLPQKLLLIPHKHITEFIEHVFAEMRKLILDFNMQQTLLCVPKL</sequence>
<gene>
    <name evidence="1" type="ORF">BT96DRAFT_817314</name>
</gene>
<organism evidence="1 2">
    <name type="scientific">Gymnopus androsaceus JB14</name>
    <dbReference type="NCBI Taxonomy" id="1447944"/>
    <lineage>
        <taxon>Eukaryota</taxon>
        <taxon>Fungi</taxon>
        <taxon>Dikarya</taxon>
        <taxon>Basidiomycota</taxon>
        <taxon>Agaricomycotina</taxon>
        <taxon>Agaricomycetes</taxon>
        <taxon>Agaricomycetidae</taxon>
        <taxon>Agaricales</taxon>
        <taxon>Marasmiineae</taxon>
        <taxon>Omphalotaceae</taxon>
        <taxon>Gymnopus</taxon>
    </lineage>
</organism>
<dbReference type="EMBL" id="ML769441">
    <property type="protein sequence ID" value="KAE9401847.1"/>
    <property type="molecule type" value="Genomic_DNA"/>
</dbReference>